<dbReference type="AlphaFoldDB" id="A0AA87Q7C0"/>
<dbReference type="PANTHER" id="PTHR42804">
    <property type="entry name" value="ALDEHYDE DEHYDROGENASE"/>
    <property type="match status" value="1"/>
</dbReference>
<sequence>MTIAREEVFGPVLSIISYKDEDDAVRIANDTVYGLAAYVQSTDIAHARKVAQRMRAGSVYLNYPDWDTFAPFGGYKQSGNGREYADWAIHDFLEIKGVVGWGE</sequence>
<proteinExistence type="inferred from homology"/>
<dbReference type="InterPro" id="IPR015590">
    <property type="entry name" value="Aldehyde_DH_dom"/>
</dbReference>
<evidence type="ECO:0000313" key="4">
    <source>
        <dbReference type="EMBL" id="GAJ93694.1"/>
    </source>
</evidence>
<dbReference type="Gene3D" id="3.40.309.10">
    <property type="entry name" value="Aldehyde Dehydrogenase, Chain A, domain 2"/>
    <property type="match status" value="1"/>
</dbReference>
<protein>
    <submittedName>
        <fullName evidence="4">Aldehyde dehydrogenase</fullName>
    </submittedName>
</protein>
<keyword evidence="2" id="KW-0560">Oxidoreductase</keyword>
<name>A0AA87Q7C0_RHIRH</name>
<comment type="similarity">
    <text evidence="1">Belongs to the aldehyde dehydrogenase family.</text>
</comment>
<dbReference type="InterPro" id="IPR016162">
    <property type="entry name" value="Ald_DH_N"/>
</dbReference>
<evidence type="ECO:0000259" key="3">
    <source>
        <dbReference type="Pfam" id="PF00171"/>
    </source>
</evidence>
<dbReference type="InterPro" id="IPR016161">
    <property type="entry name" value="Ald_DH/histidinol_DH"/>
</dbReference>
<dbReference type="InterPro" id="IPR016163">
    <property type="entry name" value="Ald_DH_C"/>
</dbReference>
<evidence type="ECO:0000256" key="2">
    <source>
        <dbReference type="ARBA" id="ARBA00023002"/>
    </source>
</evidence>
<dbReference type="Pfam" id="PF00171">
    <property type="entry name" value="Aldedh"/>
    <property type="match status" value="1"/>
</dbReference>
<dbReference type="Proteomes" id="UP000026941">
    <property type="component" value="Unassembled WGS sequence"/>
</dbReference>
<dbReference type="EMBL" id="BAYX01000006">
    <property type="protein sequence ID" value="GAJ93694.1"/>
    <property type="molecule type" value="Genomic_DNA"/>
</dbReference>
<evidence type="ECO:0000256" key="1">
    <source>
        <dbReference type="ARBA" id="ARBA00009986"/>
    </source>
</evidence>
<evidence type="ECO:0000313" key="5">
    <source>
        <dbReference type="Proteomes" id="UP000026941"/>
    </source>
</evidence>
<organism evidence="4 5">
    <name type="scientific">Rhizobium rhizogenes NBRC 13257</name>
    <dbReference type="NCBI Taxonomy" id="1220581"/>
    <lineage>
        <taxon>Bacteria</taxon>
        <taxon>Pseudomonadati</taxon>
        <taxon>Pseudomonadota</taxon>
        <taxon>Alphaproteobacteria</taxon>
        <taxon>Hyphomicrobiales</taxon>
        <taxon>Rhizobiaceae</taxon>
        <taxon>Rhizobium/Agrobacterium group</taxon>
        <taxon>Rhizobium</taxon>
    </lineage>
</organism>
<dbReference type="Gene3D" id="3.40.605.10">
    <property type="entry name" value="Aldehyde Dehydrogenase, Chain A, domain 1"/>
    <property type="match status" value="1"/>
</dbReference>
<gene>
    <name evidence="4" type="ORF">RRH01S_06_03150</name>
</gene>
<accession>A0AA87Q7C0</accession>
<feature type="domain" description="Aldehyde dehydrogenase" evidence="3">
    <location>
        <begin position="1"/>
        <end position="97"/>
    </location>
</feature>
<reference evidence="4 5" key="1">
    <citation type="submission" date="2014-05" db="EMBL/GenBank/DDBJ databases">
        <title>Whole genome shotgun sequence of Rhizobium rhizogenes NBRC 13257.</title>
        <authorList>
            <person name="Katano-Makiyama Y."/>
            <person name="Hosoyama A."/>
            <person name="Hashimoto M."/>
            <person name="Hosoyama Y."/>
            <person name="Noguchi M."/>
            <person name="Tsuchikane K."/>
            <person name="Kimura A."/>
            <person name="Ohji S."/>
            <person name="Ichikawa N."/>
            <person name="Yamazoe A."/>
            <person name="Fujita N."/>
        </authorList>
    </citation>
    <scope>NUCLEOTIDE SEQUENCE [LARGE SCALE GENOMIC DNA]</scope>
    <source>
        <strain evidence="4 5">NBRC 13257</strain>
    </source>
</reference>
<comment type="caution">
    <text evidence="4">The sequence shown here is derived from an EMBL/GenBank/DDBJ whole genome shotgun (WGS) entry which is preliminary data.</text>
</comment>
<dbReference type="PANTHER" id="PTHR42804:SF1">
    <property type="entry name" value="ALDEHYDE DEHYDROGENASE-RELATED"/>
    <property type="match status" value="1"/>
</dbReference>
<dbReference type="GO" id="GO:0016620">
    <property type="term" value="F:oxidoreductase activity, acting on the aldehyde or oxo group of donors, NAD or NADP as acceptor"/>
    <property type="evidence" value="ECO:0007669"/>
    <property type="project" value="InterPro"/>
</dbReference>
<dbReference type="SUPFAM" id="SSF53720">
    <property type="entry name" value="ALDH-like"/>
    <property type="match status" value="1"/>
</dbReference>